<name>A0AC61RZ66_9FIRM</name>
<reference evidence="1" key="1">
    <citation type="submission" date="2019-04" db="EMBL/GenBank/DDBJ databases">
        <title>Microbes associate with the intestines of laboratory mice.</title>
        <authorList>
            <person name="Navarre W."/>
            <person name="Wong E."/>
            <person name="Huang K."/>
            <person name="Tropini C."/>
            <person name="Ng K."/>
            <person name="Yu B."/>
        </authorList>
    </citation>
    <scope>NUCLEOTIDE SEQUENCE</scope>
    <source>
        <strain evidence="1">NM01_1-7b</strain>
    </source>
</reference>
<proteinExistence type="predicted"/>
<evidence type="ECO:0000313" key="1">
    <source>
        <dbReference type="EMBL" id="TGY96918.1"/>
    </source>
</evidence>
<gene>
    <name evidence="1" type="ORF">E5329_07945</name>
</gene>
<protein>
    <submittedName>
        <fullName evidence="1">Uncharacterized protein</fullName>
    </submittedName>
</protein>
<keyword evidence="2" id="KW-1185">Reference proteome</keyword>
<sequence length="144" mass="15323">MKRKISMVLAVICLVLSMSTVSNAAANEDAVAHANAVGGVEGIQPYYVNTANVSAGIRIEGSTAYCYTEVVAKKACFINVIMRLQRKEGSSWHTVSSWIESAANAGGKSLYKSFSLSTKGTYRVYAICTVGGEEVTCASNTTTY</sequence>
<organism evidence="1 2">
    <name type="scientific">Petralouisia muris</name>
    <dbReference type="NCBI Taxonomy" id="3032872"/>
    <lineage>
        <taxon>Bacteria</taxon>
        <taxon>Bacillati</taxon>
        <taxon>Bacillota</taxon>
        <taxon>Clostridia</taxon>
        <taxon>Lachnospirales</taxon>
        <taxon>Lachnospiraceae</taxon>
        <taxon>Petralouisia</taxon>
    </lineage>
</organism>
<dbReference type="EMBL" id="SRYA01000012">
    <property type="protein sequence ID" value="TGY96918.1"/>
    <property type="molecule type" value="Genomic_DNA"/>
</dbReference>
<evidence type="ECO:0000313" key="2">
    <source>
        <dbReference type="Proteomes" id="UP000304953"/>
    </source>
</evidence>
<accession>A0AC61RZ66</accession>
<dbReference type="Proteomes" id="UP000304953">
    <property type="component" value="Unassembled WGS sequence"/>
</dbReference>
<comment type="caution">
    <text evidence="1">The sequence shown here is derived from an EMBL/GenBank/DDBJ whole genome shotgun (WGS) entry which is preliminary data.</text>
</comment>